<name>A0ABU2G8P7_9EURY</name>
<dbReference type="Pfam" id="PF24041">
    <property type="entry name" value="DUF7350"/>
    <property type="match status" value="1"/>
</dbReference>
<evidence type="ECO:0000256" key="1">
    <source>
        <dbReference type="ARBA" id="ARBA00022729"/>
    </source>
</evidence>
<accession>A0ABU2G8P7</accession>
<protein>
    <submittedName>
        <fullName evidence="3">Iron transporter</fullName>
    </submittedName>
</protein>
<gene>
    <name evidence="3" type="ORF">NDI79_20860</name>
</gene>
<dbReference type="Pfam" id="PF10634">
    <property type="entry name" value="Iron_transport"/>
    <property type="match status" value="1"/>
</dbReference>
<dbReference type="InterPro" id="IPR055774">
    <property type="entry name" value="DUF7350"/>
</dbReference>
<evidence type="ECO:0000313" key="4">
    <source>
        <dbReference type="Proteomes" id="UP001254813"/>
    </source>
</evidence>
<feature type="domain" description="DUF7350" evidence="2">
    <location>
        <begin position="173"/>
        <end position="296"/>
    </location>
</feature>
<keyword evidence="1" id="KW-0732">Signal</keyword>
<evidence type="ECO:0000313" key="3">
    <source>
        <dbReference type="EMBL" id="MDS0296623.1"/>
    </source>
</evidence>
<dbReference type="RefSeq" id="WP_310930632.1">
    <property type="nucleotide sequence ID" value="NZ_JAMQOQ010000007.1"/>
</dbReference>
<dbReference type="Proteomes" id="UP001254813">
    <property type="component" value="Unassembled WGS sequence"/>
</dbReference>
<organism evidence="3 4">
    <name type="scientific">Halogeometricum luteum</name>
    <dbReference type="NCBI Taxonomy" id="2950537"/>
    <lineage>
        <taxon>Archaea</taxon>
        <taxon>Methanobacteriati</taxon>
        <taxon>Methanobacteriota</taxon>
        <taxon>Stenosarchaea group</taxon>
        <taxon>Halobacteria</taxon>
        <taxon>Halobacteriales</taxon>
        <taxon>Haloferacaceae</taxon>
        <taxon>Halogeometricum</taxon>
    </lineage>
</organism>
<sequence length="303" mass="33237">MYGTATKNGLGVGLMYSYPHRFWNLTGTRKEKVVVQSDDSLHLMASVWDAKSDTILPIDLSVTIEDSDGKVTNTNLWPMISPNMGFHYGDNVALNGEGNYRATISAGPLQTERTGALDGRFTKSQSVTVGFTFDTSETYNLPIRRLGEKAGTKGTVELMDMKSVPSPRVPPREELPGQSIGEVTSDDVSFLISLVDGDSRFSKNGQPTLLVSPRTPYNRIMLPRMALTGSVNRKQTTILKRKLRATIDPEIGCYYRAPVEELQASDSVVIETVTPPQLARHDGYETAFLDMPPAKCTVGSVAR</sequence>
<dbReference type="InterPro" id="IPR018470">
    <property type="entry name" value="Metal-bd_Tp34-typ"/>
</dbReference>
<keyword evidence="4" id="KW-1185">Reference proteome</keyword>
<proteinExistence type="predicted"/>
<dbReference type="InterPro" id="IPR038482">
    <property type="entry name" value="Tp34-type_sf"/>
</dbReference>
<reference evidence="3 4" key="1">
    <citation type="submission" date="2022-06" db="EMBL/GenBank/DDBJ databases">
        <title>Halogeometricum sp. a new haloarchaeum isolate from saline soil.</title>
        <authorList>
            <person name="Strakova D."/>
            <person name="Galisteo C."/>
            <person name="Sanchez-Porro C."/>
            <person name="Ventosa A."/>
        </authorList>
    </citation>
    <scope>NUCLEOTIDE SEQUENCE [LARGE SCALE GENOMIC DNA]</scope>
    <source>
        <strain evidence="4">S3BR25-2</strain>
    </source>
</reference>
<comment type="caution">
    <text evidence="3">The sequence shown here is derived from an EMBL/GenBank/DDBJ whole genome shotgun (WGS) entry which is preliminary data.</text>
</comment>
<dbReference type="Gene3D" id="2.60.40.2480">
    <property type="entry name" value="Periplasmic metal-binding protein Tp34-type"/>
    <property type="match status" value="1"/>
</dbReference>
<evidence type="ECO:0000259" key="2">
    <source>
        <dbReference type="Pfam" id="PF24041"/>
    </source>
</evidence>
<dbReference type="EMBL" id="JAMQOQ010000007">
    <property type="protein sequence ID" value="MDS0296623.1"/>
    <property type="molecule type" value="Genomic_DNA"/>
</dbReference>